<comment type="caution">
    <text evidence="1">The sequence shown here is derived from an EMBL/GenBank/DDBJ whole genome shotgun (WGS) entry which is preliminary data.</text>
</comment>
<gene>
    <name evidence="1" type="ORF">GHK86_10835</name>
</gene>
<keyword evidence="2" id="KW-1185">Reference proteome</keyword>
<evidence type="ECO:0000313" key="2">
    <source>
        <dbReference type="Proteomes" id="UP000437736"/>
    </source>
</evidence>
<protein>
    <submittedName>
        <fullName evidence="1">Uncharacterized protein</fullName>
    </submittedName>
</protein>
<dbReference type="EMBL" id="WJHE01000524">
    <property type="protein sequence ID" value="MST33213.1"/>
    <property type="molecule type" value="Genomic_DNA"/>
</dbReference>
<dbReference type="Proteomes" id="UP000437736">
    <property type="component" value="Unassembled WGS sequence"/>
</dbReference>
<proteinExistence type="predicted"/>
<accession>A0ABW9QU36</accession>
<sequence length="128" mass="13762">MALAGARVAVTRTGRALRDSVAERAASEDARSRALRLRASSRRHRRVFSIEGRIEEQPVLGVLRDDGLVVTASLLQRAQLLVSMGDEFEDDDGSSRPASLDGPPLSVLLTLIRACDQALAIELGPSTL</sequence>
<name>A0ABW9QU36_9ACTN</name>
<reference evidence="1 2" key="1">
    <citation type="submission" date="2019-11" db="EMBL/GenBank/DDBJ databases">
        <title>Acidiferrimicrobium australis gen. nov., sp. nov., an acidophilic and obligately heterotrophic, member of the Actinobacteria that catalyses dissimilatory oxido- reduction of iron isolated from metal-rich acidic water in Chile.</title>
        <authorList>
            <person name="Gonzalez D."/>
            <person name="Huber K."/>
            <person name="Hedrich S."/>
            <person name="Rojas-Villalobos C."/>
            <person name="Quatrini R."/>
            <person name="Dinamarca M.A."/>
            <person name="Schwarz A."/>
            <person name="Canales C."/>
            <person name="Nancucheo I."/>
        </authorList>
    </citation>
    <scope>NUCLEOTIDE SEQUENCE [LARGE SCALE GENOMIC DNA]</scope>
    <source>
        <strain evidence="1 2">USS-CCA1</strain>
    </source>
</reference>
<organism evidence="1 2">
    <name type="scientific">Acidiferrimicrobium australe</name>
    <dbReference type="NCBI Taxonomy" id="2664430"/>
    <lineage>
        <taxon>Bacteria</taxon>
        <taxon>Bacillati</taxon>
        <taxon>Actinomycetota</taxon>
        <taxon>Acidimicrobiia</taxon>
        <taxon>Acidimicrobiales</taxon>
        <taxon>Acidimicrobiaceae</taxon>
        <taxon>Acidiferrimicrobium</taxon>
    </lineage>
</organism>
<evidence type="ECO:0000313" key="1">
    <source>
        <dbReference type="EMBL" id="MST33213.1"/>
    </source>
</evidence>